<protein>
    <submittedName>
        <fullName evidence="2">DUF1534 domain-containing protein</fullName>
    </submittedName>
</protein>
<reference evidence="2" key="1">
    <citation type="submission" date="2017-02" db="UniProtKB">
        <authorList>
            <consortium name="WormBaseParasite"/>
        </authorList>
    </citation>
    <scope>IDENTIFICATION</scope>
</reference>
<accession>A0A0N4ZEE3</accession>
<proteinExistence type="predicted"/>
<keyword evidence="1" id="KW-1185">Reference proteome</keyword>
<organism evidence="1 2">
    <name type="scientific">Parastrongyloides trichosuri</name>
    <name type="common">Possum-specific nematode worm</name>
    <dbReference type="NCBI Taxonomy" id="131310"/>
    <lineage>
        <taxon>Eukaryota</taxon>
        <taxon>Metazoa</taxon>
        <taxon>Ecdysozoa</taxon>
        <taxon>Nematoda</taxon>
        <taxon>Chromadorea</taxon>
        <taxon>Rhabditida</taxon>
        <taxon>Tylenchina</taxon>
        <taxon>Panagrolaimomorpha</taxon>
        <taxon>Strongyloidoidea</taxon>
        <taxon>Strongyloididae</taxon>
        <taxon>Parastrongyloides</taxon>
    </lineage>
</organism>
<dbReference type="WBParaSite" id="PTRK_0000604200.1">
    <property type="protein sequence ID" value="PTRK_0000604200.1"/>
    <property type="gene ID" value="PTRK_0000604200"/>
</dbReference>
<name>A0A0N4ZEE3_PARTI</name>
<evidence type="ECO:0000313" key="2">
    <source>
        <dbReference type="WBParaSite" id="PTRK_0000604200.1"/>
    </source>
</evidence>
<sequence length="73" mass="7823">MPADSGTRLHRSGLWQLWLGADHRTRLCARRLGPGFAAARAVRHAGRSSGAAITCGQRIARFPPSGWRTAVSG</sequence>
<dbReference type="AlphaFoldDB" id="A0A0N4ZEE3"/>
<evidence type="ECO:0000313" key="1">
    <source>
        <dbReference type="Proteomes" id="UP000038045"/>
    </source>
</evidence>
<dbReference type="Proteomes" id="UP000038045">
    <property type="component" value="Unplaced"/>
</dbReference>